<dbReference type="GO" id="GO:0005730">
    <property type="term" value="C:nucleolus"/>
    <property type="evidence" value="ECO:0007669"/>
    <property type="project" value="UniProtKB-SubCell"/>
</dbReference>
<evidence type="ECO:0000313" key="6">
    <source>
        <dbReference type="EMBL" id="OHT06320.1"/>
    </source>
</evidence>
<dbReference type="RefSeq" id="XP_068359456.1">
    <property type="nucleotide sequence ID" value="XM_068504451.1"/>
</dbReference>
<comment type="subcellular location">
    <subcellularLocation>
        <location evidence="1">Nucleus</location>
        <location evidence="1">Nucleolus</location>
    </subcellularLocation>
</comment>
<keyword evidence="7" id="KW-1185">Reference proteome</keyword>
<accession>A0A1J4K614</accession>
<dbReference type="InterPro" id="IPR022309">
    <property type="entry name" value="Ribosomal_Se8/biogenesis_NSA2"/>
</dbReference>
<evidence type="ECO:0000256" key="4">
    <source>
        <dbReference type="ARBA" id="ARBA00022552"/>
    </source>
</evidence>
<dbReference type="Proteomes" id="UP000179807">
    <property type="component" value="Unassembled WGS sequence"/>
</dbReference>
<name>A0A1J4K614_9EUKA</name>
<evidence type="ECO:0000256" key="3">
    <source>
        <dbReference type="ARBA" id="ARBA00022517"/>
    </source>
</evidence>
<sequence length="269" mass="30993">MVFQKPKSKMPQHEFMELWRKRFGKRYDEEEREEKKKAKEGRRIAKQAKTLRGIKAKIFAKDRYKQKAEMKKTINTFEKSKAADKSQSAVGDEPVPVYLMDQTTSRTADVLSNSLKQKRKQRAGKWDVPLPQVRPIPEDEMLRVLKTGKTRRKKWKRLVNKVTFVGDDFTRKPPKLERYVRPVALRWKKANVTHPQLGQTFLCPIVSVKKNPNGSTYTGLGVITKGTIIEVNVTKMGLVTPNGRIVWAKYAQVTNNPENEGCINSLLLV</sequence>
<dbReference type="EMBL" id="MLAK01000728">
    <property type="protein sequence ID" value="OHT06320.1"/>
    <property type="molecule type" value="Genomic_DNA"/>
</dbReference>
<keyword evidence="5" id="KW-0539">Nucleus</keyword>
<evidence type="ECO:0000313" key="7">
    <source>
        <dbReference type="Proteomes" id="UP000179807"/>
    </source>
</evidence>
<dbReference type="VEuPathDB" id="TrichDB:TRFO_25577"/>
<keyword evidence="4" id="KW-0698">rRNA processing</keyword>
<evidence type="ECO:0000256" key="1">
    <source>
        <dbReference type="ARBA" id="ARBA00004604"/>
    </source>
</evidence>
<dbReference type="AlphaFoldDB" id="A0A1J4K614"/>
<dbReference type="Gene3D" id="2.40.10.310">
    <property type="match status" value="1"/>
</dbReference>
<evidence type="ECO:0000256" key="5">
    <source>
        <dbReference type="ARBA" id="ARBA00023242"/>
    </source>
</evidence>
<dbReference type="GO" id="GO:0030684">
    <property type="term" value="C:preribosome"/>
    <property type="evidence" value="ECO:0007669"/>
    <property type="project" value="UniProtKB-ARBA"/>
</dbReference>
<protein>
    <submittedName>
        <fullName evidence="6">Ribosome biogenesis protein NSA2 like protein</fullName>
    </submittedName>
</protein>
<organism evidence="6 7">
    <name type="scientific">Tritrichomonas foetus</name>
    <dbReference type="NCBI Taxonomy" id="1144522"/>
    <lineage>
        <taxon>Eukaryota</taxon>
        <taxon>Metamonada</taxon>
        <taxon>Parabasalia</taxon>
        <taxon>Tritrichomonadida</taxon>
        <taxon>Tritrichomonadidae</taxon>
        <taxon>Tritrichomonas</taxon>
    </lineage>
</organism>
<dbReference type="FunFam" id="2.40.10.310:FF:000001">
    <property type="entry name" value="NSA2, ribosome biogenesis homolog"/>
    <property type="match status" value="1"/>
</dbReference>
<reference evidence="6" key="1">
    <citation type="submission" date="2016-10" db="EMBL/GenBank/DDBJ databases">
        <authorList>
            <person name="Benchimol M."/>
            <person name="Almeida L.G."/>
            <person name="Vasconcelos A.T."/>
            <person name="Perreira-Neves A."/>
            <person name="Rosa I.A."/>
            <person name="Tasca T."/>
            <person name="Bogo M.R."/>
            <person name="de Souza W."/>
        </authorList>
    </citation>
    <scope>NUCLEOTIDE SEQUENCE [LARGE SCALE GENOMIC DNA]</scope>
    <source>
        <strain evidence="6">K</strain>
    </source>
</reference>
<dbReference type="InterPro" id="IPR039411">
    <property type="entry name" value="NSA2_fam"/>
</dbReference>
<dbReference type="OrthoDB" id="1847590at2759"/>
<dbReference type="GeneID" id="94839155"/>
<dbReference type="GO" id="GO:0006364">
    <property type="term" value="P:rRNA processing"/>
    <property type="evidence" value="ECO:0007669"/>
    <property type="project" value="UniProtKB-KW"/>
</dbReference>
<comment type="caution">
    <text evidence="6">The sequence shown here is derived from an EMBL/GenBank/DDBJ whole genome shotgun (WGS) entry which is preliminary data.</text>
</comment>
<dbReference type="PANTHER" id="PTHR12642">
    <property type="entry name" value="RIBOSOME BIOGENESIS PROTEIN NSA2 HOMOLOG"/>
    <property type="match status" value="1"/>
</dbReference>
<dbReference type="GO" id="GO:0042273">
    <property type="term" value="P:ribosomal large subunit biogenesis"/>
    <property type="evidence" value="ECO:0007669"/>
    <property type="project" value="UniProtKB-ARBA"/>
</dbReference>
<keyword evidence="3" id="KW-0690">Ribosome biogenesis</keyword>
<dbReference type="Pfam" id="PF01201">
    <property type="entry name" value="Ribosomal_S8e"/>
    <property type="match status" value="1"/>
</dbReference>
<comment type="similarity">
    <text evidence="2">Belongs to the eukaryotic ribosomal protein eS8 family. Ribosome biogenesis protein NSA2 subfamily.</text>
</comment>
<proteinExistence type="inferred from homology"/>
<evidence type="ECO:0000256" key="2">
    <source>
        <dbReference type="ARBA" id="ARBA00005424"/>
    </source>
</evidence>
<gene>
    <name evidence="6" type="primary">NSA2</name>
    <name evidence="6" type="ORF">TRFO_25577</name>
</gene>